<gene>
    <name evidence="2" type="ORF">FEK29_12010</name>
</gene>
<evidence type="ECO:0008006" key="4">
    <source>
        <dbReference type="Google" id="ProtNLM"/>
    </source>
</evidence>
<accession>A0A5R8M3I6</accession>
<dbReference type="SUPFAM" id="SSF55874">
    <property type="entry name" value="ATPase domain of HSP90 chaperone/DNA topoisomerase II/histidine kinase"/>
    <property type="match status" value="1"/>
</dbReference>
<evidence type="ECO:0000313" key="3">
    <source>
        <dbReference type="Proteomes" id="UP000308382"/>
    </source>
</evidence>
<protein>
    <recommendedName>
        <fullName evidence="4">ATP-binding protein</fullName>
    </recommendedName>
</protein>
<comment type="caution">
    <text evidence="2">The sequence shown here is derived from an EMBL/GenBank/DDBJ whole genome shotgun (WGS) entry which is preliminary data.</text>
</comment>
<dbReference type="RefSeq" id="WP_138258686.1">
    <property type="nucleotide sequence ID" value="NZ_VBUK01000007.1"/>
</dbReference>
<sequence>MAQTINIAVEKDHIDSLTRANGITAISELIWNALDADATKIKISYTQNGLDGYQSITISDNGHGLTYEKALQVFGSLGGSEKKVKTQSPNGRQYHGKEGKGRLKSLALGDLVEFKSRYQNSEQLSEFTIKLDRNQLSKADFSDVKTLGKNFIGEPGFQITIKNVDDKRADEALSKANKLELEQKFSSYYVSYPDFEISVNGAKLDFESLIKNDYSEEIKAEIEGEETTFVIKIVEWNFSIDKKKTYLCNSEGIPFSETNLGIRSSLPISIFIQSEYIEKLHRENKLDIEGLDPNILAIQEEAKKIARQYIKDQLHKYSGEFIENLKREGLYPYMGEADGIVESSKRQVFDIVALQLNEFLPNFEDQDQKSKKLTLTLVKEALEKDSDSLRKILEEVIELPDDKREELVEILELSSLSDIIDAMTVIKNRLHIIQALEEIVYNDDVGGKVQERKHLHKIVIHETWLFGDNYQYGIDDSTLKNVLKTYLKDVMKRDDFEEIVNSEDNSELGKIPDVCLWSQYSLGSLGKENLVIELKKPNKLAGFDEKNQIESYASRVVNDARFPKEKTRWRFILLVKDIKPEISSSVNQKGRQRGHIVEGENYDVFVLTWGDVLSEAKIRHEYIKDKLNINLQDNEAGLQYLRNKYKEYLPESF</sequence>
<evidence type="ECO:0000256" key="1">
    <source>
        <dbReference type="SAM" id="MobiDB-lite"/>
    </source>
</evidence>
<proteinExistence type="predicted"/>
<dbReference type="Proteomes" id="UP000308382">
    <property type="component" value="Unassembled WGS sequence"/>
</dbReference>
<reference evidence="2 3" key="1">
    <citation type="journal article" date="2017" name="Int. J. Syst. Evol. Microbiol.">
        <title>Maripseudobacter aurantiacus gen. nov., sp. nov., a novel member of the family Flavobacteriaceae isolated from a sedimentation basin.</title>
        <authorList>
            <person name="Chen C."/>
            <person name="Su Y."/>
            <person name="Tao T."/>
            <person name="Fu G."/>
            <person name="Zhang C."/>
            <person name="Sun C."/>
            <person name="Zhang X."/>
            <person name="Wu M."/>
        </authorList>
    </citation>
    <scope>NUCLEOTIDE SEQUENCE [LARGE SCALE GENOMIC DNA]</scope>
    <source>
        <strain evidence="3">CDA4</strain>
    </source>
</reference>
<dbReference type="EMBL" id="VBUK01000007">
    <property type="protein sequence ID" value="TLF44154.1"/>
    <property type="molecule type" value="Genomic_DNA"/>
</dbReference>
<dbReference type="Gene3D" id="3.30.565.10">
    <property type="entry name" value="Histidine kinase-like ATPase, C-terminal domain"/>
    <property type="match status" value="1"/>
</dbReference>
<name>A0A5R8M3I6_9FLAO</name>
<feature type="region of interest" description="Disordered" evidence="1">
    <location>
        <begin position="80"/>
        <end position="99"/>
    </location>
</feature>
<dbReference type="OrthoDB" id="8765545at2"/>
<dbReference type="Pfam" id="PF13589">
    <property type="entry name" value="HATPase_c_3"/>
    <property type="match status" value="1"/>
</dbReference>
<dbReference type="InterPro" id="IPR036890">
    <property type="entry name" value="HATPase_C_sf"/>
</dbReference>
<evidence type="ECO:0000313" key="2">
    <source>
        <dbReference type="EMBL" id="TLF44154.1"/>
    </source>
</evidence>
<dbReference type="AlphaFoldDB" id="A0A5R8M3I6"/>
<keyword evidence="3" id="KW-1185">Reference proteome</keyword>
<organism evidence="2 3">
    <name type="scientific">Maribacter aurantiacus</name>
    <dbReference type="NCBI Taxonomy" id="1882343"/>
    <lineage>
        <taxon>Bacteria</taxon>
        <taxon>Pseudomonadati</taxon>
        <taxon>Bacteroidota</taxon>
        <taxon>Flavobacteriia</taxon>
        <taxon>Flavobacteriales</taxon>
        <taxon>Flavobacteriaceae</taxon>
        <taxon>Maribacter</taxon>
    </lineage>
</organism>